<dbReference type="InterPro" id="IPR001387">
    <property type="entry name" value="Cro/C1-type_HTH"/>
</dbReference>
<dbReference type="Pfam" id="PF13413">
    <property type="entry name" value="HTH_25"/>
    <property type="match status" value="1"/>
</dbReference>
<dbReference type="AlphaFoldDB" id="A0A410H1S6"/>
<dbReference type="KEGG" id="htr:EPV75_03755"/>
<evidence type="ECO:0000313" key="3">
    <source>
        <dbReference type="Proteomes" id="UP000285478"/>
    </source>
</evidence>
<dbReference type="Gene3D" id="1.10.260.40">
    <property type="entry name" value="lambda repressor-like DNA-binding domains"/>
    <property type="match status" value="1"/>
</dbReference>
<dbReference type="InterPro" id="IPR050400">
    <property type="entry name" value="Bact_Cytoskel_RodZ"/>
</dbReference>
<protein>
    <recommendedName>
        <fullName evidence="4">Helix-turn-helix domain-containing protein</fullName>
    </recommendedName>
</protein>
<evidence type="ECO:0000313" key="2">
    <source>
        <dbReference type="EMBL" id="QAB14851.1"/>
    </source>
</evidence>
<dbReference type="PANTHER" id="PTHR34475">
    <property type="match status" value="1"/>
</dbReference>
<gene>
    <name evidence="2" type="ORF">EPV75_03755</name>
</gene>
<organism evidence="2 3">
    <name type="scientific">Hydrogenovibrio thermophilus</name>
    <dbReference type="NCBI Taxonomy" id="265883"/>
    <lineage>
        <taxon>Bacteria</taxon>
        <taxon>Pseudomonadati</taxon>
        <taxon>Pseudomonadota</taxon>
        <taxon>Gammaproteobacteria</taxon>
        <taxon>Thiotrichales</taxon>
        <taxon>Piscirickettsiaceae</taxon>
        <taxon>Hydrogenovibrio</taxon>
    </lineage>
</organism>
<reference evidence="2 3" key="1">
    <citation type="journal article" date="2018" name="Environ. Microbiol.">
        <title>Genomes of ubiquitous marine and hypersaline Hydrogenovibrio, Thiomicrorhabdus and Thiomicrospira spp. encode a diversity of mechanisms to sustain chemolithoautotrophy in heterogeneous environments.</title>
        <authorList>
            <person name="Scott K.M."/>
            <person name="Williams J."/>
            <person name="Porter C.M.B."/>
            <person name="Russel S."/>
            <person name="Harmer T.L."/>
            <person name="Paul J.H."/>
            <person name="Antonen K.M."/>
            <person name="Bridges M.K."/>
            <person name="Camper G.J."/>
            <person name="Campla C.K."/>
            <person name="Casella L.G."/>
            <person name="Chase E."/>
            <person name="Conrad J.W."/>
            <person name="Cruz M.C."/>
            <person name="Dunlap D.S."/>
            <person name="Duran L."/>
            <person name="Fahsbender E.M."/>
            <person name="Goldsmith D.B."/>
            <person name="Keeley R.F."/>
            <person name="Kondoff M.R."/>
            <person name="Kussy B.I."/>
            <person name="Lane M.K."/>
            <person name="Lawler S."/>
            <person name="Leigh B.A."/>
            <person name="Lewis C."/>
            <person name="Lostal L.M."/>
            <person name="Marking D."/>
            <person name="Mancera P.A."/>
            <person name="McClenthan E.C."/>
            <person name="McIntyre E.A."/>
            <person name="Mine J.A."/>
            <person name="Modi S."/>
            <person name="Moore B.D."/>
            <person name="Morgan W.A."/>
            <person name="Nelson K.M."/>
            <person name="Nguyen K.N."/>
            <person name="Ogburn N."/>
            <person name="Parrino D.G."/>
            <person name="Pedapudi A.D."/>
            <person name="Pelham R.P."/>
            <person name="Preece A.M."/>
            <person name="Rampersad E.A."/>
            <person name="Richardson J.C."/>
            <person name="Rodgers C.M."/>
            <person name="Schaffer B.L."/>
            <person name="Sheridan N.E."/>
            <person name="Solone M.R."/>
            <person name="Staley Z.R."/>
            <person name="Tabuchi M."/>
            <person name="Waide R.J."/>
            <person name="Wanjugi P.W."/>
            <person name="Young S."/>
            <person name="Clum A."/>
            <person name="Daum C."/>
            <person name="Huntemann M."/>
            <person name="Ivanova N."/>
            <person name="Kyrpides N."/>
            <person name="Mikhailova N."/>
            <person name="Palaniappan K."/>
            <person name="Pillay M."/>
            <person name="Reddy T.B.K."/>
            <person name="Shapiro N."/>
            <person name="Stamatis D."/>
            <person name="Varghese N."/>
            <person name="Woyke T."/>
            <person name="Boden R."/>
            <person name="Freyermuth S.K."/>
            <person name="Kerfeld C.A."/>
        </authorList>
    </citation>
    <scope>NUCLEOTIDE SEQUENCE [LARGE SCALE GENOMIC DNA]</scope>
    <source>
        <strain evidence="2 3">JR-2</strain>
    </source>
</reference>
<feature type="transmembrane region" description="Helical" evidence="1">
    <location>
        <begin position="116"/>
        <end position="136"/>
    </location>
</feature>
<name>A0A410H1S6_9GAMM</name>
<dbReference type="GO" id="GO:0003677">
    <property type="term" value="F:DNA binding"/>
    <property type="evidence" value="ECO:0007669"/>
    <property type="project" value="InterPro"/>
</dbReference>
<dbReference type="RefSeq" id="WP_127120011.1">
    <property type="nucleotide sequence ID" value="NZ_CP035033.1"/>
</dbReference>
<dbReference type="PANTHER" id="PTHR34475:SF1">
    <property type="entry name" value="CYTOSKELETON PROTEIN RODZ"/>
    <property type="match status" value="1"/>
</dbReference>
<dbReference type="EMBL" id="CP035033">
    <property type="protein sequence ID" value="QAB14851.1"/>
    <property type="molecule type" value="Genomic_DNA"/>
</dbReference>
<dbReference type="CDD" id="cd00093">
    <property type="entry name" value="HTH_XRE"/>
    <property type="match status" value="1"/>
</dbReference>
<keyword evidence="1" id="KW-1133">Transmembrane helix</keyword>
<evidence type="ECO:0000256" key="1">
    <source>
        <dbReference type="SAM" id="Phobius"/>
    </source>
</evidence>
<keyword evidence="3" id="KW-1185">Reference proteome</keyword>
<keyword evidence="1" id="KW-0472">Membrane</keyword>
<dbReference type="SUPFAM" id="SSF47413">
    <property type="entry name" value="lambda repressor-like DNA-binding domains"/>
    <property type="match status" value="1"/>
</dbReference>
<dbReference type="Proteomes" id="UP000285478">
    <property type="component" value="Chromosome"/>
</dbReference>
<evidence type="ECO:0008006" key="4">
    <source>
        <dbReference type="Google" id="ProtNLM"/>
    </source>
</evidence>
<sequence length="138" mass="15411">MASPEMEEEKVAHDGLLSRELGQKLLAAREQKALSVGDVAEQLKIAKQHIEHFESDGFDLQTLDPFQRGYIRNYAELMNVDLVEYEHLFPEAIQIGSSLQSVDLEEQTAKPLLSIAAMRIITVLLIIAIVALLITLNV</sequence>
<accession>A0A410H1S6</accession>
<dbReference type="InterPro" id="IPR010982">
    <property type="entry name" value="Lambda_DNA-bd_dom_sf"/>
</dbReference>
<keyword evidence="1" id="KW-0812">Transmembrane</keyword>
<proteinExistence type="predicted"/>